<dbReference type="PANTHER" id="PTHR38657">
    <property type="entry name" value="SLR1343 PROTEIN"/>
    <property type="match status" value="1"/>
</dbReference>
<sequence>MPKTRHLRLVLGDQLTRGLASLTDLDPAQDVVLMVEVAAEAQYVPHHKQKIAFLLSAMRHFAETLRAEGITVDYVLLDDPANSHSFGGELARAVARHAPSGIVLTEPGEWRVWQMMQGWADALSLPVEIRADDRFFCTRGDFAALTKARKTGRMEFFYRQIRRRTGILMQGQVPQGGQWNFDADNRKPLPRGLRPPARLRFAPDALTRSVLDLVAARFGHHFGDLEPFGWAVTRDAALQALDHFIATCLPRFGDYQDAMKAGEDFLFHSLISPYLNCGLLTAREVCARAEAAFQAGAVPINAAEGFIRQILGWREFVRGIYWTEMPAYAQSNHLNAQRDLPGFYWTGDTPMRCMAECIGTTRRTAYAHHIQRLMITGNFALLAGVAPAQIEDWYLAVYADAFEWVELPNVHGMVMHADGGRLGSKPYAASGAYINRMSDYCPGCAFDPKQKLGARACPFNYLYWNFLIENEATLARNPRMALPYRTLAKMPADQRQAIIHASAQFLAGQAGWSPPAQLRLDDGW</sequence>
<reference evidence="1" key="1">
    <citation type="submission" date="2021-06" db="EMBL/GenBank/DDBJ databases">
        <authorList>
            <person name="Lee C.-S."/>
            <person name="Jin L."/>
        </authorList>
    </citation>
    <scope>NUCLEOTIDE SEQUENCE</scope>
    <source>
        <strain evidence="1">Con5</strain>
        <plasmid evidence="1">p2</plasmid>
    </source>
</reference>
<evidence type="ECO:0000313" key="1">
    <source>
        <dbReference type="EMBL" id="QWK92792.1"/>
    </source>
</evidence>
<dbReference type="InterPro" id="IPR036134">
    <property type="entry name" value="Crypto/Photolyase_FAD-like_sf"/>
</dbReference>
<dbReference type="Proteomes" id="UP000679352">
    <property type="component" value="Plasmid p2"/>
</dbReference>
<dbReference type="KEGG" id="gfu:KM031_19560"/>
<dbReference type="SUPFAM" id="SSF48173">
    <property type="entry name" value="Cryptochrome/photolyase FAD-binding domain"/>
    <property type="match status" value="1"/>
</dbReference>
<keyword evidence="2" id="KW-1185">Reference proteome</keyword>
<dbReference type="InterPro" id="IPR014729">
    <property type="entry name" value="Rossmann-like_a/b/a_fold"/>
</dbReference>
<accession>A0A975PB94</accession>
<name>A0A975PB94_9RHOB</name>
<dbReference type="EMBL" id="CP076363">
    <property type="protein sequence ID" value="QWK92792.1"/>
    <property type="molecule type" value="Genomic_DNA"/>
</dbReference>
<protein>
    <submittedName>
        <fullName evidence="1">Cryptochrome/photolyase family protein</fullName>
    </submittedName>
</protein>
<dbReference type="Gene3D" id="1.25.40.80">
    <property type="match status" value="1"/>
</dbReference>
<evidence type="ECO:0000313" key="2">
    <source>
        <dbReference type="Proteomes" id="UP000679352"/>
    </source>
</evidence>
<dbReference type="RefSeq" id="WP_215505729.1">
    <property type="nucleotide sequence ID" value="NZ_CP076363.1"/>
</dbReference>
<dbReference type="Gene3D" id="1.10.10.1710">
    <property type="entry name" value="Deoxyribodipyrimidine photolyase-related"/>
    <property type="match status" value="1"/>
</dbReference>
<proteinExistence type="predicted"/>
<dbReference type="InterPro" id="IPR052551">
    <property type="entry name" value="UV-DNA_repair_photolyase"/>
</dbReference>
<keyword evidence="1" id="KW-0614">Plasmid</keyword>
<dbReference type="InterPro" id="IPR007357">
    <property type="entry name" value="PhrB-like"/>
</dbReference>
<gene>
    <name evidence="1" type="ORF">KM031_19560</name>
</gene>
<dbReference type="Gene3D" id="1.10.579.10">
    <property type="entry name" value="DNA Cyclobutane Dipyrimidine Photolyase, subunit A, domain 3"/>
    <property type="match status" value="1"/>
</dbReference>
<dbReference type="Pfam" id="PF04244">
    <property type="entry name" value="DPRP"/>
    <property type="match status" value="1"/>
</dbReference>
<dbReference type="AlphaFoldDB" id="A0A975PB94"/>
<organism evidence="1 2">
    <name type="scientific">Gemmobacter fulvus</name>
    <dbReference type="NCBI Taxonomy" id="2840474"/>
    <lineage>
        <taxon>Bacteria</taxon>
        <taxon>Pseudomonadati</taxon>
        <taxon>Pseudomonadota</taxon>
        <taxon>Alphaproteobacteria</taxon>
        <taxon>Rhodobacterales</taxon>
        <taxon>Paracoccaceae</taxon>
        <taxon>Gemmobacter</taxon>
    </lineage>
</organism>
<geneLocation type="plasmid" evidence="1 2">
    <name>p2</name>
</geneLocation>
<dbReference type="PANTHER" id="PTHR38657:SF1">
    <property type="entry name" value="SLR1343 PROTEIN"/>
    <property type="match status" value="1"/>
</dbReference>
<dbReference type="Gene3D" id="3.40.50.620">
    <property type="entry name" value="HUPs"/>
    <property type="match status" value="1"/>
</dbReference>